<dbReference type="InterPro" id="IPR004374">
    <property type="entry name" value="PrfB"/>
</dbReference>
<evidence type="ECO:0000256" key="2">
    <source>
        <dbReference type="ARBA" id="ARBA00022481"/>
    </source>
</evidence>
<feature type="domain" description="Prokaryotic-type class I peptide chain release factors" evidence="6">
    <location>
        <begin position="242"/>
        <end position="258"/>
    </location>
</feature>
<dbReference type="SMART" id="SM00937">
    <property type="entry name" value="PCRF"/>
    <property type="match status" value="1"/>
</dbReference>
<comment type="similarity">
    <text evidence="1 4">Belongs to the prokaryotic/mitochondrial release factor family.</text>
</comment>
<dbReference type="Pfam" id="PF03462">
    <property type="entry name" value="PCRF"/>
    <property type="match status" value="1"/>
</dbReference>
<dbReference type="GO" id="GO:0005737">
    <property type="term" value="C:cytoplasm"/>
    <property type="evidence" value="ECO:0007669"/>
    <property type="project" value="UniProtKB-SubCell"/>
</dbReference>
<reference evidence="8" key="1">
    <citation type="submission" date="2009-11" db="EMBL/GenBank/DDBJ databases">
        <title>The complete chromosome 1 of Sphaerobacter thermophilus DSM 20745.</title>
        <authorList>
            <person name="Lucas S."/>
            <person name="Copeland A."/>
            <person name="Lapidus A."/>
            <person name="Glavina del Rio T."/>
            <person name="Dalin E."/>
            <person name="Tice H."/>
            <person name="Bruce D."/>
            <person name="Goodwin L."/>
            <person name="Pitluck S."/>
            <person name="Kyrpides N."/>
            <person name="Mavromatis K."/>
            <person name="Ivanova N."/>
            <person name="Mikhailova N."/>
            <person name="LaButti K.M."/>
            <person name="Clum A."/>
            <person name="Sun H.I."/>
            <person name="Brettin T."/>
            <person name="Detter J.C."/>
            <person name="Han C."/>
            <person name="Larimer F."/>
            <person name="Land M."/>
            <person name="Hauser L."/>
            <person name="Markowitz V."/>
            <person name="Cheng J.F."/>
            <person name="Hugenholtz P."/>
            <person name="Woyke T."/>
            <person name="Wu D."/>
            <person name="Steenblock K."/>
            <person name="Schneider S."/>
            <person name="Pukall R."/>
            <person name="Goeker M."/>
            <person name="Klenk H.P."/>
            <person name="Eisen J.A."/>
        </authorList>
    </citation>
    <scope>NUCLEOTIDE SEQUENCE [LARGE SCALE GENOMIC DNA]</scope>
    <source>
        <strain evidence="8">ATCC 49802 / DSM 20745 / S 6022</strain>
    </source>
</reference>
<dbReference type="InterPro" id="IPR045853">
    <property type="entry name" value="Pep_chain_release_fac_I_sf"/>
</dbReference>
<dbReference type="KEGG" id="sti:Sthe_0720"/>
<dbReference type="EMBL" id="CP001823">
    <property type="protein sequence ID" value="ACZ38157.1"/>
    <property type="molecule type" value="Genomic_DNA"/>
</dbReference>
<keyword evidence="3 4" id="KW-0648">Protein biosynthesis</keyword>
<evidence type="ECO:0000313" key="8">
    <source>
        <dbReference type="Proteomes" id="UP000002027"/>
    </source>
</evidence>
<organism evidence="7 8">
    <name type="scientific">Sphaerobacter thermophilus (strain ATCC 49802 / DSM 20745 / KCCM 41009 / NCIMB 13125 / S 6022)</name>
    <dbReference type="NCBI Taxonomy" id="479434"/>
    <lineage>
        <taxon>Bacteria</taxon>
        <taxon>Pseudomonadati</taxon>
        <taxon>Thermomicrobiota</taxon>
        <taxon>Thermomicrobia</taxon>
        <taxon>Sphaerobacterales</taxon>
        <taxon>Sphaerobacterineae</taxon>
        <taxon>Sphaerobacteraceae</taxon>
        <taxon>Sphaerobacter</taxon>
    </lineage>
</organism>
<dbReference type="PANTHER" id="PTHR43116">
    <property type="entry name" value="PEPTIDE CHAIN RELEASE FACTOR 2"/>
    <property type="match status" value="1"/>
</dbReference>
<evidence type="ECO:0000256" key="4">
    <source>
        <dbReference type="HAMAP-Rule" id="MF_00094"/>
    </source>
</evidence>
<evidence type="ECO:0000256" key="1">
    <source>
        <dbReference type="ARBA" id="ARBA00010835"/>
    </source>
</evidence>
<comment type="function">
    <text evidence="4">Peptide chain release factor 2 directs the termination of translation in response to the peptide chain termination codons UGA and UAA.</text>
</comment>
<evidence type="ECO:0000259" key="6">
    <source>
        <dbReference type="PROSITE" id="PS00745"/>
    </source>
</evidence>
<dbReference type="InterPro" id="IPR000352">
    <property type="entry name" value="Pep_chain_release_fac_I"/>
</dbReference>
<gene>
    <name evidence="4" type="primary">prfB</name>
    <name evidence="7" type="ordered locus">Sthe_0720</name>
</gene>
<keyword evidence="8" id="KW-1185">Reference proteome</keyword>
<dbReference type="STRING" id="479434.Sthe_0720"/>
<dbReference type="OrthoDB" id="9806673at2"/>
<protein>
    <recommendedName>
        <fullName evidence="4 5">Peptide chain release factor 2</fullName>
        <shortName evidence="4">RF-2</shortName>
    </recommendedName>
</protein>
<dbReference type="NCBIfam" id="TIGR00020">
    <property type="entry name" value="prfB"/>
    <property type="match status" value="1"/>
</dbReference>
<dbReference type="AlphaFoldDB" id="D1C1P0"/>
<keyword evidence="4" id="KW-0963">Cytoplasm</keyword>
<keyword evidence="2 4" id="KW-0488">Methylation</keyword>
<evidence type="ECO:0000313" key="7">
    <source>
        <dbReference type="EMBL" id="ACZ38157.1"/>
    </source>
</evidence>
<name>D1C1P0_SPHTD</name>
<dbReference type="eggNOG" id="COG1186">
    <property type="taxonomic scope" value="Bacteria"/>
</dbReference>
<feature type="modified residue" description="N5-methylglutamine" evidence="4">
    <location>
        <position position="249"/>
    </location>
</feature>
<dbReference type="RefSeq" id="WP_012871204.1">
    <property type="nucleotide sequence ID" value="NC_013523.1"/>
</dbReference>
<dbReference type="GO" id="GO:0016149">
    <property type="term" value="F:translation release factor activity, codon specific"/>
    <property type="evidence" value="ECO:0007669"/>
    <property type="project" value="UniProtKB-UniRule"/>
</dbReference>
<dbReference type="HAMAP" id="MF_00094">
    <property type="entry name" value="Rel_fac_2"/>
    <property type="match status" value="1"/>
</dbReference>
<reference evidence="7 8" key="2">
    <citation type="journal article" date="2010" name="Stand. Genomic Sci.">
        <title>Complete genome sequence of Desulfohalobium retbaense type strain (HR(100)).</title>
        <authorList>
            <person name="Spring S."/>
            <person name="Nolan M."/>
            <person name="Lapidus A."/>
            <person name="Glavina Del Rio T."/>
            <person name="Copeland A."/>
            <person name="Tice H."/>
            <person name="Cheng J.F."/>
            <person name="Lucas S."/>
            <person name="Land M."/>
            <person name="Chen F."/>
            <person name="Bruce D."/>
            <person name="Goodwin L."/>
            <person name="Pitluck S."/>
            <person name="Ivanova N."/>
            <person name="Mavromatis K."/>
            <person name="Mikhailova N."/>
            <person name="Pati A."/>
            <person name="Chen A."/>
            <person name="Palaniappan K."/>
            <person name="Hauser L."/>
            <person name="Chang Y.J."/>
            <person name="Jeffries C.D."/>
            <person name="Munk C."/>
            <person name="Kiss H."/>
            <person name="Chain P."/>
            <person name="Han C."/>
            <person name="Brettin T."/>
            <person name="Detter J.C."/>
            <person name="Schuler E."/>
            <person name="Goker M."/>
            <person name="Rohde M."/>
            <person name="Bristow J."/>
            <person name="Eisen J.A."/>
            <person name="Markowitz V."/>
            <person name="Hugenholtz P."/>
            <person name="Kyrpides N.C."/>
            <person name="Klenk H.P."/>
        </authorList>
    </citation>
    <scope>NUCLEOTIDE SEQUENCE [LARGE SCALE GENOMIC DNA]</scope>
    <source>
        <strain evidence="8">ATCC 49802 / DSM 20745 / S 6022</strain>
    </source>
</reference>
<sequence length="369" mass="41757">MTIENLEATVTGMLERLDRIGVRLDLPAKQREIEELEARSADPEFWNDGAGAQRVMRRLGALRNQVETWTELHQQAADLRELIDLAEADDDLRDEIAAETERVLRGVEQLELNLLLSGQYDEHDAIMAIHAGTGGVDAQDWAEMLMRMYLRWASNRGFQAQVLDVTEGEEAGIKSATIEIRGPYAYGYTKGEAGTHRLVRLSPFDQAHRRHTAFALVEVLPQVEEDTEIVIRDDEIRIDTYRSSGAGGQHVNKTDSAVRITHLPTGIVVTCQNERSQIQNRETAMKILRARLTELAIRKREEEQAKLKGEHVAVGWGNRIRSYVLQPYTMVTDHRTEYSTSNVQAVFEGEIDPFIEAYLHQQLGAADEQ</sequence>
<dbReference type="Gene3D" id="1.20.58.410">
    <property type="entry name" value="Release factor"/>
    <property type="match status" value="1"/>
</dbReference>
<dbReference type="Gene3D" id="3.30.160.20">
    <property type="match status" value="1"/>
</dbReference>
<dbReference type="Proteomes" id="UP000002027">
    <property type="component" value="Chromosome 1"/>
</dbReference>
<evidence type="ECO:0000256" key="5">
    <source>
        <dbReference type="NCBIfam" id="TIGR00020"/>
    </source>
</evidence>
<dbReference type="InParanoid" id="D1C1P0"/>
<evidence type="ECO:0000256" key="3">
    <source>
        <dbReference type="ARBA" id="ARBA00022917"/>
    </source>
</evidence>
<dbReference type="InterPro" id="IPR005139">
    <property type="entry name" value="PCRF"/>
</dbReference>
<dbReference type="Gene3D" id="3.30.70.1660">
    <property type="match status" value="1"/>
</dbReference>
<proteinExistence type="inferred from homology"/>
<comment type="subcellular location">
    <subcellularLocation>
        <location evidence="4">Cytoplasm</location>
    </subcellularLocation>
</comment>
<dbReference type="FunFam" id="3.30.160.20:FF:000010">
    <property type="entry name" value="Peptide chain release factor 2"/>
    <property type="match status" value="1"/>
</dbReference>
<dbReference type="HOGENOM" id="CLU_3421203_0_0_0"/>
<dbReference type="SUPFAM" id="SSF75620">
    <property type="entry name" value="Release factor"/>
    <property type="match status" value="1"/>
</dbReference>
<comment type="PTM">
    <text evidence="4">Methylated by PrmC. Methylation increases the termination efficiency of RF2.</text>
</comment>
<dbReference type="PROSITE" id="PS00745">
    <property type="entry name" value="RF_PROK_I"/>
    <property type="match status" value="1"/>
</dbReference>
<accession>D1C1P0</accession>
<dbReference type="Pfam" id="PF00472">
    <property type="entry name" value="RF-1"/>
    <property type="match status" value="1"/>
</dbReference>
<dbReference type="PANTHER" id="PTHR43116:SF3">
    <property type="entry name" value="CLASS I PEPTIDE CHAIN RELEASE FACTOR"/>
    <property type="match status" value="1"/>
</dbReference>
<dbReference type="FunCoup" id="D1C1P0">
    <property type="interactions" value="385"/>
</dbReference>